<evidence type="ECO:0000256" key="3">
    <source>
        <dbReference type="ARBA" id="ARBA00022989"/>
    </source>
</evidence>
<dbReference type="Proteomes" id="UP000474054">
    <property type="component" value="Unassembled WGS sequence"/>
</dbReference>
<protein>
    <recommendedName>
        <fullName evidence="5">Probable membrane transporter protein</fullName>
    </recommendedName>
</protein>
<dbReference type="Pfam" id="PF01925">
    <property type="entry name" value="TauE"/>
    <property type="match status" value="1"/>
</dbReference>
<feature type="transmembrane region" description="Helical" evidence="5">
    <location>
        <begin position="12"/>
        <end position="43"/>
    </location>
</feature>
<feature type="transmembrane region" description="Helical" evidence="5">
    <location>
        <begin position="187"/>
        <end position="220"/>
    </location>
</feature>
<dbReference type="EMBL" id="WHYS01000001">
    <property type="protein sequence ID" value="MQL54487.1"/>
    <property type="molecule type" value="Genomic_DNA"/>
</dbReference>
<keyword evidence="3 5" id="KW-1133">Transmembrane helix</keyword>
<evidence type="ECO:0000313" key="9">
    <source>
        <dbReference type="Proteomes" id="UP000474054"/>
    </source>
</evidence>
<keyword evidence="8" id="KW-1185">Reference proteome</keyword>
<feature type="transmembrane region" description="Helical" evidence="5">
    <location>
        <begin position="97"/>
        <end position="118"/>
    </location>
</feature>
<gene>
    <name evidence="7" type="ORF">D1866_10200</name>
    <name evidence="6" type="ORF">GFB69_01640</name>
</gene>
<dbReference type="Proteomes" id="UP000426328">
    <property type="component" value="Chromosome"/>
</dbReference>
<dbReference type="GO" id="GO:0005886">
    <property type="term" value="C:plasma membrane"/>
    <property type="evidence" value="ECO:0007669"/>
    <property type="project" value="UniProtKB-SubCell"/>
</dbReference>
<feature type="transmembrane region" description="Helical" evidence="5">
    <location>
        <begin position="274"/>
        <end position="292"/>
    </location>
</feature>
<evidence type="ECO:0000256" key="1">
    <source>
        <dbReference type="ARBA" id="ARBA00004141"/>
    </source>
</evidence>
<reference evidence="7 8" key="2">
    <citation type="submission" date="2019-10" db="EMBL/GenBank/DDBJ databases">
        <title>Genome Sequences from Six Type Strain Members of the Archaeal Family Sulfolobaceae: Acidianus ambivalens, Acidianus infernus, Metallosphaera prunae, Stygiolobus azoricus, Sulfolobus metallicus, and Sulfurisphaera ohwakuensis.</title>
        <authorList>
            <person name="Counts J.A."/>
            <person name="Kelly R.M."/>
        </authorList>
    </citation>
    <scope>NUCLEOTIDE SEQUENCE [LARGE SCALE GENOMIC DNA]</scope>
    <source>
        <strain evidence="7 8">LEI 10</strain>
    </source>
</reference>
<dbReference type="KEGG" id="aamb:D1866_10200"/>
<evidence type="ECO:0000256" key="4">
    <source>
        <dbReference type="ARBA" id="ARBA00023136"/>
    </source>
</evidence>
<keyword evidence="4 5" id="KW-0472">Membrane</keyword>
<organism evidence="7 8">
    <name type="scientific">Acidianus ambivalens</name>
    <name type="common">Desulfurolobus ambivalens</name>
    <dbReference type="NCBI Taxonomy" id="2283"/>
    <lineage>
        <taxon>Archaea</taxon>
        <taxon>Thermoproteota</taxon>
        <taxon>Thermoprotei</taxon>
        <taxon>Sulfolobales</taxon>
        <taxon>Sulfolobaceae</taxon>
        <taxon>Acidianus</taxon>
    </lineage>
</organism>
<dbReference type="EMBL" id="CP045482">
    <property type="protein sequence ID" value="QGR22301.1"/>
    <property type="molecule type" value="Genomic_DNA"/>
</dbReference>
<feature type="transmembrane region" description="Helical" evidence="5">
    <location>
        <begin position="124"/>
        <end position="143"/>
    </location>
</feature>
<reference evidence="6 9" key="1">
    <citation type="submission" date="2019-10" db="EMBL/GenBank/DDBJ databases">
        <title>Comparative genomics of sulfur disproportionating microorganisms.</title>
        <authorList>
            <person name="Ward L.M."/>
            <person name="Bertran E."/>
            <person name="Johnston D."/>
        </authorList>
    </citation>
    <scope>NUCLEOTIDE SEQUENCE [LARGE SCALE GENOMIC DNA]</scope>
    <source>
        <strain evidence="6 9">DSM 3772</strain>
    </source>
</reference>
<sequence length="303" mass="31760">MITIVVTPIEYILAIISGVLVGFSLGLIGGGGSILAVPLLLYFVGLATVPPQYASNPTLAHEYSNYVAHVALGTTALAVGLNAYINSYMHFRKGNVRLPEGIMFTIPGIAGATLGGYVSHITPGQSLLFFFGILMIAVALLMLRPQKQTRTITKTQTTQISLRGFSALSIKSLTSDVSIKKVIPAGFIVGFASGYFGIGGGFLIVPGLLFSTGLCMIKAVGTSLISVGTFGITSAAVYAYYGYVLPLVSIAYLVGGIAGGYAGASIASRMPRGMLRKIFAGIIIAVAIYIMYENINGLLVLFH</sequence>
<name>A0A650CWS0_ACIAM</name>
<dbReference type="AlphaFoldDB" id="A0A650CWS0"/>
<evidence type="ECO:0000256" key="2">
    <source>
        <dbReference type="ARBA" id="ARBA00022692"/>
    </source>
</evidence>
<evidence type="ECO:0000313" key="7">
    <source>
        <dbReference type="EMBL" id="QGR22301.1"/>
    </source>
</evidence>
<keyword evidence="2 5" id="KW-0812">Transmembrane</keyword>
<evidence type="ECO:0000313" key="8">
    <source>
        <dbReference type="Proteomes" id="UP000426328"/>
    </source>
</evidence>
<feature type="transmembrane region" description="Helical" evidence="5">
    <location>
        <begin position="63"/>
        <end position="85"/>
    </location>
</feature>
<evidence type="ECO:0000256" key="5">
    <source>
        <dbReference type="RuleBase" id="RU363041"/>
    </source>
</evidence>
<feature type="transmembrane region" description="Helical" evidence="5">
    <location>
        <begin position="240"/>
        <end position="262"/>
    </location>
</feature>
<accession>A0A650CWS0</accession>
<dbReference type="GeneID" id="42780106"/>
<dbReference type="PANTHER" id="PTHR43701:SF2">
    <property type="entry name" value="MEMBRANE TRANSPORTER PROTEIN YJNA-RELATED"/>
    <property type="match status" value="1"/>
</dbReference>
<evidence type="ECO:0000313" key="6">
    <source>
        <dbReference type="EMBL" id="MQL54487.1"/>
    </source>
</evidence>
<comment type="subcellular location">
    <subcellularLocation>
        <location evidence="5">Cell membrane</location>
        <topology evidence="5">Multi-pass membrane protein</topology>
    </subcellularLocation>
    <subcellularLocation>
        <location evidence="1">Membrane</location>
        <topology evidence="1">Multi-pass membrane protein</topology>
    </subcellularLocation>
</comment>
<dbReference type="PANTHER" id="PTHR43701">
    <property type="entry name" value="MEMBRANE TRANSPORTER PROTEIN MJ0441-RELATED"/>
    <property type="match status" value="1"/>
</dbReference>
<dbReference type="InterPro" id="IPR051598">
    <property type="entry name" value="TSUP/Inactive_protease-like"/>
</dbReference>
<comment type="similarity">
    <text evidence="5">Belongs to the 4-toluene sulfonate uptake permease (TSUP) (TC 2.A.102) family.</text>
</comment>
<dbReference type="RefSeq" id="WP_152939612.1">
    <property type="nucleotide sequence ID" value="NZ_CP045482.1"/>
</dbReference>
<dbReference type="InterPro" id="IPR002781">
    <property type="entry name" value="TM_pro_TauE-like"/>
</dbReference>
<keyword evidence="5" id="KW-1003">Cell membrane</keyword>
<proteinExistence type="inferred from homology"/>